<protein>
    <recommendedName>
        <fullName evidence="3">Multidrug export protein MepA</fullName>
    </recommendedName>
</protein>
<dbReference type="EMBL" id="DVOB01000133">
    <property type="protein sequence ID" value="HIU96285.1"/>
    <property type="molecule type" value="Genomic_DNA"/>
</dbReference>
<reference evidence="11" key="1">
    <citation type="submission" date="2020-10" db="EMBL/GenBank/DDBJ databases">
        <authorList>
            <person name="Gilroy R."/>
        </authorList>
    </citation>
    <scope>NUCLEOTIDE SEQUENCE</scope>
    <source>
        <strain evidence="11">ChiSjej4B22-8349</strain>
    </source>
</reference>
<dbReference type="PANTHER" id="PTHR43823:SF3">
    <property type="entry name" value="MULTIDRUG EXPORT PROTEIN MEPA"/>
    <property type="match status" value="1"/>
</dbReference>
<organism evidence="11 12">
    <name type="scientific">Candidatus Allocopromorpha excrementipullorum</name>
    <dbReference type="NCBI Taxonomy" id="2840743"/>
    <lineage>
        <taxon>Bacteria</taxon>
        <taxon>Bacillati</taxon>
        <taxon>Bacillota</taxon>
        <taxon>Clostridia</taxon>
        <taxon>Eubacteriales</taxon>
        <taxon>Eubacteriaceae</taxon>
        <taxon>Eubacteriaceae incertae sedis</taxon>
        <taxon>Candidatus Allocopromorpha</taxon>
    </lineage>
</organism>
<evidence type="ECO:0000313" key="11">
    <source>
        <dbReference type="EMBL" id="HIU96285.1"/>
    </source>
</evidence>
<feature type="transmembrane region" description="Helical" evidence="10">
    <location>
        <begin position="53"/>
        <end position="79"/>
    </location>
</feature>
<sequence>MKKRNEQKNTDLGREPVGKLLLRLAVPAITAQIVNVLYNMVDRMYIGHIPETGAAALTGLGVCFPIIMVISAFAALMAMGGAPKASIMLGKGEHETAEKILGNCASGTIAAGIVLTAVLLISGRELLMMFGASENTIEYAEGYMTIYACGTLFVQLALGLNNFITTQGFAATSMLSVVIGAVANIILDPIFIFAFDMGVEGAALATIISQALSAAWVVRFLTGKRTTLKLRLRYMKPDMRLYGPCLALGMSPFIMQATEGAITVCFNSSLLEYGGDIAVGAMTILSSVMQFSMLPLQGITQGAQPIISFNYGAGNRDRVKRTFFLLLRTCVIYSVALWAVAIFVPKLFIMIFTSDPELTDYTIWAIRIYMATSLIFGIQIACQQTFVALGNAKNSLFLAVLRKIILLIPLIFILPRFFDDKVMAVFLAEPVADTLAVATTAVMFFVQFRKLMRQMGEPAGR</sequence>
<gene>
    <name evidence="11" type="ORF">IAD25_06175</name>
</gene>
<keyword evidence="6 10" id="KW-0812">Transmembrane</keyword>
<dbReference type="GO" id="GO:0042910">
    <property type="term" value="F:xenobiotic transmembrane transporter activity"/>
    <property type="evidence" value="ECO:0007669"/>
    <property type="project" value="InterPro"/>
</dbReference>
<dbReference type="InterPro" id="IPR002528">
    <property type="entry name" value="MATE_fam"/>
</dbReference>
<evidence type="ECO:0000256" key="5">
    <source>
        <dbReference type="ARBA" id="ARBA00022475"/>
    </source>
</evidence>
<accession>A0A9D1N703</accession>
<evidence type="ECO:0000256" key="6">
    <source>
        <dbReference type="ARBA" id="ARBA00022692"/>
    </source>
</evidence>
<keyword evidence="8 10" id="KW-0472">Membrane</keyword>
<feature type="transmembrane region" description="Helical" evidence="10">
    <location>
        <begin position="201"/>
        <end position="221"/>
    </location>
</feature>
<feature type="transmembrane region" description="Helical" evidence="10">
    <location>
        <begin position="424"/>
        <end position="446"/>
    </location>
</feature>
<evidence type="ECO:0000256" key="4">
    <source>
        <dbReference type="ARBA" id="ARBA00022448"/>
    </source>
</evidence>
<comment type="caution">
    <text evidence="11">The sequence shown here is derived from an EMBL/GenBank/DDBJ whole genome shotgun (WGS) entry which is preliminary data.</text>
</comment>
<feature type="transmembrane region" description="Helical" evidence="10">
    <location>
        <begin position="100"/>
        <end position="122"/>
    </location>
</feature>
<feature type="transmembrane region" description="Helical" evidence="10">
    <location>
        <begin position="175"/>
        <end position="195"/>
    </location>
</feature>
<dbReference type="InterPro" id="IPR048279">
    <property type="entry name" value="MdtK-like"/>
</dbReference>
<dbReference type="Proteomes" id="UP000824130">
    <property type="component" value="Unassembled WGS sequence"/>
</dbReference>
<dbReference type="PIRSF" id="PIRSF006603">
    <property type="entry name" value="DinF"/>
    <property type="match status" value="1"/>
</dbReference>
<feature type="transmembrane region" description="Helical" evidence="10">
    <location>
        <begin position="20"/>
        <end position="41"/>
    </location>
</feature>
<dbReference type="CDD" id="cd13143">
    <property type="entry name" value="MATE_MepA_like"/>
    <property type="match status" value="1"/>
</dbReference>
<name>A0A9D1N703_9FIRM</name>
<comment type="similarity">
    <text evidence="2">Belongs to the multi antimicrobial extrusion (MATE) (TC 2.A.66.1) family. MepA subfamily.</text>
</comment>
<dbReference type="GO" id="GO:0046677">
    <property type="term" value="P:response to antibiotic"/>
    <property type="evidence" value="ECO:0007669"/>
    <property type="project" value="UniProtKB-KW"/>
</dbReference>
<comment type="subcellular location">
    <subcellularLocation>
        <location evidence="1">Cell membrane</location>
        <topology evidence="1">Multi-pass membrane protein</topology>
    </subcellularLocation>
</comment>
<keyword evidence="9" id="KW-0046">Antibiotic resistance</keyword>
<evidence type="ECO:0000256" key="10">
    <source>
        <dbReference type="SAM" id="Phobius"/>
    </source>
</evidence>
<dbReference type="GO" id="GO:0005886">
    <property type="term" value="C:plasma membrane"/>
    <property type="evidence" value="ECO:0007669"/>
    <property type="project" value="UniProtKB-SubCell"/>
</dbReference>
<evidence type="ECO:0000256" key="9">
    <source>
        <dbReference type="ARBA" id="ARBA00023251"/>
    </source>
</evidence>
<evidence type="ECO:0000256" key="7">
    <source>
        <dbReference type="ARBA" id="ARBA00022989"/>
    </source>
</evidence>
<feature type="transmembrane region" description="Helical" evidence="10">
    <location>
        <begin position="142"/>
        <end position="163"/>
    </location>
</feature>
<evidence type="ECO:0000256" key="1">
    <source>
        <dbReference type="ARBA" id="ARBA00004651"/>
    </source>
</evidence>
<evidence type="ECO:0000313" key="12">
    <source>
        <dbReference type="Proteomes" id="UP000824130"/>
    </source>
</evidence>
<dbReference type="InterPro" id="IPR051327">
    <property type="entry name" value="MATE_MepA_subfamily"/>
</dbReference>
<evidence type="ECO:0000256" key="2">
    <source>
        <dbReference type="ARBA" id="ARBA00008417"/>
    </source>
</evidence>
<dbReference type="GO" id="GO:0015297">
    <property type="term" value="F:antiporter activity"/>
    <property type="evidence" value="ECO:0007669"/>
    <property type="project" value="InterPro"/>
</dbReference>
<keyword evidence="4" id="KW-0813">Transport</keyword>
<dbReference type="AlphaFoldDB" id="A0A9D1N703"/>
<evidence type="ECO:0000256" key="3">
    <source>
        <dbReference type="ARBA" id="ARBA00022106"/>
    </source>
</evidence>
<keyword evidence="5" id="KW-1003">Cell membrane</keyword>
<reference evidence="11" key="2">
    <citation type="journal article" date="2021" name="PeerJ">
        <title>Extensive microbial diversity within the chicken gut microbiome revealed by metagenomics and culture.</title>
        <authorList>
            <person name="Gilroy R."/>
            <person name="Ravi A."/>
            <person name="Getino M."/>
            <person name="Pursley I."/>
            <person name="Horton D.L."/>
            <person name="Alikhan N.F."/>
            <person name="Baker D."/>
            <person name="Gharbi K."/>
            <person name="Hall N."/>
            <person name="Watson M."/>
            <person name="Adriaenssens E.M."/>
            <person name="Foster-Nyarko E."/>
            <person name="Jarju S."/>
            <person name="Secka A."/>
            <person name="Antonio M."/>
            <person name="Oren A."/>
            <person name="Chaudhuri R.R."/>
            <person name="La Ragione R."/>
            <person name="Hildebrand F."/>
            <person name="Pallen M.J."/>
        </authorList>
    </citation>
    <scope>NUCLEOTIDE SEQUENCE</scope>
    <source>
        <strain evidence="11">ChiSjej4B22-8349</strain>
    </source>
</reference>
<evidence type="ECO:0000256" key="8">
    <source>
        <dbReference type="ARBA" id="ARBA00023136"/>
    </source>
</evidence>
<dbReference type="NCBIfam" id="TIGR00797">
    <property type="entry name" value="matE"/>
    <property type="match status" value="1"/>
</dbReference>
<feature type="transmembrane region" description="Helical" evidence="10">
    <location>
        <begin position="325"/>
        <end position="352"/>
    </location>
</feature>
<feature type="transmembrane region" description="Helical" evidence="10">
    <location>
        <begin position="364"/>
        <end position="389"/>
    </location>
</feature>
<proteinExistence type="inferred from homology"/>
<keyword evidence="7 10" id="KW-1133">Transmembrane helix</keyword>
<dbReference type="Pfam" id="PF01554">
    <property type="entry name" value="MatE"/>
    <property type="match status" value="2"/>
</dbReference>
<dbReference type="PANTHER" id="PTHR43823">
    <property type="entry name" value="SPORULATION PROTEIN YKVU"/>
    <property type="match status" value="1"/>
</dbReference>
<dbReference type="InterPro" id="IPR045070">
    <property type="entry name" value="MATE_MepA-like"/>
</dbReference>
<feature type="transmembrane region" description="Helical" evidence="10">
    <location>
        <begin position="396"/>
        <end position="418"/>
    </location>
</feature>